<dbReference type="EMBL" id="CP081864">
    <property type="protein sequence ID" value="QZN98104.1"/>
    <property type="molecule type" value="Genomic_DNA"/>
</dbReference>
<keyword evidence="1" id="KW-0378">Hydrolase</keyword>
<sequence length="292" mass="32233">MLIRALFAPLLAPFSMLLWILATSLTGCHSDPRYHADQLALRGDLQHGTLWVAPFHLTTYTRITRVDRPLHVYIEGDGRAWRDRYRVSHDPTPRRAMGLALAAKDTAANVVYLARPCQFTAAEHASACRPEYWTGKRFAPDVVASMNAAISHYLRQTPGQPVVLTGYSGGGAIAVLIAARRKDIALLRTVAGNLNHVAVNRLHRVAPMPDSLNPTDVASEIAAVPQLHFSGDTDRIVPSIIAHFFVTAVGRCADVREVHDVDHEGDWPALWPALLQMRVPCEDPAQRSLLRV</sequence>
<dbReference type="InterPro" id="IPR029058">
    <property type="entry name" value="AB_hydrolase_fold"/>
</dbReference>
<accession>A0ABX9ASA4</accession>
<evidence type="ECO:0000313" key="2">
    <source>
        <dbReference type="Proteomes" id="UP000825886"/>
    </source>
</evidence>
<dbReference type="Gene3D" id="3.40.50.1820">
    <property type="entry name" value="alpha/beta hydrolase"/>
    <property type="match status" value="1"/>
</dbReference>
<proteinExistence type="predicted"/>
<gene>
    <name evidence="1" type="ORF">K6K13_15370</name>
</gene>
<dbReference type="Proteomes" id="UP000825886">
    <property type="component" value="Chromosome"/>
</dbReference>
<dbReference type="SUPFAM" id="SSF53474">
    <property type="entry name" value="alpha/beta-Hydrolases"/>
    <property type="match status" value="1"/>
</dbReference>
<name>A0ABX9ASA4_9ENTR</name>
<organism evidence="1 2">
    <name type="scientific">Symbiopectobacterium purcellii</name>
    <dbReference type="NCBI Taxonomy" id="2871826"/>
    <lineage>
        <taxon>Bacteria</taxon>
        <taxon>Pseudomonadati</taxon>
        <taxon>Pseudomonadota</taxon>
        <taxon>Gammaproteobacteria</taxon>
        <taxon>Enterobacterales</taxon>
        <taxon>Enterobacteriaceae</taxon>
    </lineage>
</organism>
<protein>
    <submittedName>
        <fullName evidence="1">Alpha/beta hydrolase</fullName>
    </submittedName>
</protein>
<dbReference type="GO" id="GO:0016787">
    <property type="term" value="F:hydrolase activity"/>
    <property type="evidence" value="ECO:0007669"/>
    <property type="project" value="UniProtKB-KW"/>
</dbReference>
<dbReference type="PROSITE" id="PS51257">
    <property type="entry name" value="PROKAR_LIPOPROTEIN"/>
    <property type="match status" value="1"/>
</dbReference>
<evidence type="ECO:0000313" key="1">
    <source>
        <dbReference type="EMBL" id="QZN98104.1"/>
    </source>
</evidence>
<reference evidence="1 2" key="1">
    <citation type="submission" date="2021-08" db="EMBL/GenBank/DDBJ databases">
        <title>Culture and genomic analysis of Symbiopectobacterium purcellii sp. nov. gen. nov., isolated from the leafhopper Empoasca decipiens.</title>
        <authorList>
            <person name="Nadal-Jimenez P."/>
            <person name="Siozios S."/>
            <person name="Halliday N."/>
            <person name="Camara M."/>
            <person name="Hurst G.D.D."/>
        </authorList>
    </citation>
    <scope>NUCLEOTIDE SEQUENCE [LARGE SCALE GENOMIC DNA]</scope>
    <source>
        <strain evidence="1 2">SyEd1</strain>
    </source>
</reference>
<keyword evidence="2" id="KW-1185">Reference proteome</keyword>